<evidence type="ECO:0000313" key="3">
    <source>
        <dbReference type="EMBL" id="MXQ50976.1"/>
    </source>
</evidence>
<gene>
    <name evidence="3" type="ORF">GQ671_06800</name>
</gene>
<evidence type="ECO:0000256" key="1">
    <source>
        <dbReference type="ARBA" id="ARBA00006464"/>
    </source>
</evidence>
<evidence type="ECO:0000313" key="4">
    <source>
        <dbReference type="Proteomes" id="UP000436284"/>
    </source>
</evidence>
<feature type="domain" description="Bacterial sugar transferase" evidence="2">
    <location>
        <begin position="2"/>
        <end position="179"/>
    </location>
</feature>
<dbReference type="PANTHER" id="PTHR30576:SF10">
    <property type="entry name" value="SLL5057 PROTEIN"/>
    <property type="match status" value="1"/>
</dbReference>
<dbReference type="PANTHER" id="PTHR30576">
    <property type="entry name" value="COLANIC BIOSYNTHESIS UDP-GLUCOSE LIPID CARRIER TRANSFERASE"/>
    <property type="match status" value="1"/>
</dbReference>
<protein>
    <submittedName>
        <fullName evidence="3">Sugar transferase</fullName>
    </submittedName>
</protein>
<keyword evidence="3" id="KW-0808">Transferase</keyword>
<dbReference type="EMBL" id="WUUK01000002">
    <property type="protein sequence ID" value="MXQ50976.1"/>
    <property type="molecule type" value="Genomic_DNA"/>
</dbReference>
<accession>A0A6N8U201</accession>
<dbReference type="Proteomes" id="UP000436284">
    <property type="component" value="Unassembled WGS sequence"/>
</dbReference>
<dbReference type="Pfam" id="PF02397">
    <property type="entry name" value="Bac_transf"/>
    <property type="match status" value="1"/>
</dbReference>
<dbReference type="GO" id="GO:0016780">
    <property type="term" value="F:phosphotransferase activity, for other substituted phosphate groups"/>
    <property type="evidence" value="ECO:0007669"/>
    <property type="project" value="TreeGrafter"/>
</dbReference>
<dbReference type="OrthoDB" id="9808602at2"/>
<sequence length="186" mass="21220">MKRFFDFSSSTSGIIIFLPLFAIISFAIKKDSPGPILFKQKRPGLNNEHFTIYKFRSMAVDTPNVETAKLGEGVSYITMTGKFIRKTSIDELPQLINVAKGEMSVVGPRPALYNQYDLIRMRTEAGVHKVKPGITGYAQVMGRDEISDEEKVRFDKYYVDNQTFLFDMWVIWKTFKNVISSEGVSH</sequence>
<name>A0A6N8U201_9STAP</name>
<dbReference type="AlphaFoldDB" id="A0A6N8U201"/>
<proteinExistence type="inferred from homology"/>
<evidence type="ECO:0000259" key="2">
    <source>
        <dbReference type="Pfam" id="PF02397"/>
    </source>
</evidence>
<dbReference type="InterPro" id="IPR003362">
    <property type="entry name" value="Bact_transf"/>
</dbReference>
<comment type="caution">
    <text evidence="3">The sequence shown here is derived from an EMBL/GenBank/DDBJ whole genome shotgun (WGS) entry which is preliminary data.</text>
</comment>
<reference evidence="3 4" key="1">
    <citation type="submission" date="2019-12" db="EMBL/GenBank/DDBJ databases">
        <title>Salinicoccus cyprini sp. nov., isolated from gastro-intestinal tract of mirror carp, Cyprinus carpio var. specularis, collected from Gobind Sagar Reservoir, Himachal Pradesh, India.</title>
        <authorList>
            <person name="Talwar C."/>
            <person name="Singh A.K."/>
            <person name="Lal R."/>
            <person name="Negi R.K."/>
        </authorList>
    </citation>
    <scope>NUCLEOTIDE SEQUENCE [LARGE SCALE GENOMIC DNA]</scope>
    <source>
        <strain evidence="3 4">J-82</strain>
    </source>
</reference>
<comment type="similarity">
    <text evidence="1">Belongs to the bacterial sugar transferase family.</text>
</comment>
<keyword evidence="4" id="KW-1185">Reference proteome</keyword>
<dbReference type="RefSeq" id="WP_160655054.1">
    <property type="nucleotide sequence ID" value="NZ_JBHRWU010000001.1"/>
</dbReference>
<organism evidence="3 4">
    <name type="scientific">Salinicoccus hispanicus</name>
    <dbReference type="NCBI Taxonomy" id="157225"/>
    <lineage>
        <taxon>Bacteria</taxon>
        <taxon>Bacillati</taxon>
        <taxon>Bacillota</taxon>
        <taxon>Bacilli</taxon>
        <taxon>Bacillales</taxon>
        <taxon>Staphylococcaceae</taxon>
        <taxon>Salinicoccus</taxon>
    </lineage>
</organism>